<evidence type="ECO:0000256" key="4">
    <source>
        <dbReference type="ARBA" id="ARBA00058938"/>
    </source>
</evidence>
<dbReference type="KEGG" id="aacx:DEACI_1570"/>
<evidence type="ECO:0000313" key="8">
    <source>
        <dbReference type="EMBL" id="CAA7600917.1"/>
    </source>
</evidence>
<accession>A0A8S0XWB2</accession>
<evidence type="ECO:0000256" key="2">
    <source>
        <dbReference type="ARBA" id="ARBA00023125"/>
    </source>
</evidence>
<dbReference type="SUPFAM" id="SSF55781">
    <property type="entry name" value="GAF domain-like"/>
    <property type="match status" value="1"/>
</dbReference>
<dbReference type="GO" id="GO:0003700">
    <property type="term" value="F:DNA-binding transcription factor activity"/>
    <property type="evidence" value="ECO:0007669"/>
    <property type="project" value="TreeGrafter"/>
</dbReference>
<keyword evidence="10" id="KW-1185">Reference proteome</keyword>
<dbReference type="InterPro" id="IPR029016">
    <property type="entry name" value="GAF-like_dom_sf"/>
</dbReference>
<reference evidence="8" key="2">
    <citation type="submission" date="2020-01" db="EMBL/GenBank/DDBJ databases">
        <authorList>
            <person name="Hornung B."/>
        </authorList>
    </citation>
    <scope>NUCLEOTIDE SEQUENCE</scope>
    <source>
        <strain evidence="8">PacBioINE</strain>
    </source>
</reference>
<evidence type="ECO:0000256" key="3">
    <source>
        <dbReference type="ARBA" id="ARBA00023163"/>
    </source>
</evidence>
<dbReference type="SMART" id="SM00346">
    <property type="entry name" value="HTH_ICLR"/>
    <property type="match status" value="1"/>
</dbReference>
<keyword evidence="1" id="KW-0805">Transcription regulation</keyword>
<dbReference type="Pfam" id="PF01614">
    <property type="entry name" value="IclR_C"/>
    <property type="match status" value="1"/>
</dbReference>
<dbReference type="InterPro" id="IPR036388">
    <property type="entry name" value="WH-like_DNA-bd_sf"/>
</dbReference>
<evidence type="ECO:0000256" key="1">
    <source>
        <dbReference type="ARBA" id="ARBA00023015"/>
    </source>
</evidence>
<feature type="domain" description="IclR-ED" evidence="7">
    <location>
        <begin position="75"/>
        <end position="258"/>
    </location>
</feature>
<keyword evidence="3" id="KW-0804">Transcription</keyword>
<sequence length="270" mass="29668">MQKEPSVIRSPIKSVSKALKIIDFLAEARRDVSLGEIAKEMNLAKSTAYGLLATLRDFDYVEQSPFDGKYRLGIRLFEVGNVVANTWDVRQIAGPHIEYLVDNLGETVHLVILDKGEVLYIDKRESKQSLRIVSQVGNRLPAHCTGVGKVLLAHLPAGELKRLLAVKGLKRYTKNTITEEKVLLEELKKIGRQGYSIDDEEIMDGLRCVAVPIRNFSGKVIAGMSVSGPTARLDGERLESIIEHMLKTGQDISASLGYRSGVGGNAHGCS</sequence>
<feature type="domain" description="HTH iclR-type" evidence="6">
    <location>
        <begin position="12"/>
        <end position="74"/>
    </location>
</feature>
<dbReference type="EMBL" id="CDGJ01000104">
    <property type="protein sequence ID" value="CEJ08926.1"/>
    <property type="molecule type" value="Genomic_DNA"/>
</dbReference>
<evidence type="ECO:0000313" key="10">
    <source>
        <dbReference type="Proteomes" id="UP001071230"/>
    </source>
</evidence>
<dbReference type="Proteomes" id="UP000836597">
    <property type="component" value="Chromosome"/>
</dbReference>
<gene>
    <name evidence="8" type="ORF">DEACI_1570</name>
    <name evidence="9" type="ORF">DEACI_3408</name>
</gene>
<dbReference type="Gene3D" id="1.10.10.10">
    <property type="entry name" value="Winged helix-like DNA-binding domain superfamily/Winged helix DNA-binding domain"/>
    <property type="match status" value="1"/>
</dbReference>
<dbReference type="InterPro" id="IPR014757">
    <property type="entry name" value="Tscrpt_reg_IclR_C"/>
</dbReference>
<dbReference type="AlphaFoldDB" id="A0A8S0XWB2"/>
<keyword evidence="2" id="KW-0238">DNA-binding</keyword>
<evidence type="ECO:0000313" key="9">
    <source>
        <dbReference type="EMBL" id="CEJ08926.1"/>
    </source>
</evidence>
<dbReference type="PANTHER" id="PTHR30136:SF35">
    <property type="entry name" value="HTH-TYPE TRANSCRIPTIONAL REGULATOR RV1719"/>
    <property type="match status" value="1"/>
</dbReference>
<reference evidence="9" key="1">
    <citation type="submission" date="2014-11" db="EMBL/GenBank/DDBJ databases">
        <authorList>
            <person name="Hornung B.V."/>
        </authorList>
    </citation>
    <scope>NUCLEOTIDE SEQUENCE</scope>
    <source>
        <strain evidence="9">INE</strain>
    </source>
</reference>
<dbReference type="Gene3D" id="3.30.450.40">
    <property type="match status" value="1"/>
</dbReference>
<dbReference type="InterPro" id="IPR005471">
    <property type="entry name" value="Tscrpt_reg_IclR_N"/>
</dbReference>
<dbReference type="PROSITE" id="PS51077">
    <property type="entry name" value="HTH_ICLR"/>
    <property type="match status" value="1"/>
</dbReference>
<protein>
    <recommendedName>
        <fullName evidence="5">Glycerol operon regulatory protein</fullName>
    </recommendedName>
</protein>
<dbReference type="SUPFAM" id="SSF46785">
    <property type="entry name" value="Winged helix' DNA-binding domain"/>
    <property type="match status" value="1"/>
</dbReference>
<evidence type="ECO:0000259" key="6">
    <source>
        <dbReference type="PROSITE" id="PS51077"/>
    </source>
</evidence>
<dbReference type="GO" id="GO:0045892">
    <property type="term" value="P:negative regulation of DNA-templated transcription"/>
    <property type="evidence" value="ECO:0007669"/>
    <property type="project" value="TreeGrafter"/>
</dbReference>
<evidence type="ECO:0000256" key="5">
    <source>
        <dbReference type="ARBA" id="ARBA00070406"/>
    </source>
</evidence>
<name>A0A8S0XWB2_9FIRM</name>
<dbReference type="GO" id="GO:0003677">
    <property type="term" value="F:DNA binding"/>
    <property type="evidence" value="ECO:0007669"/>
    <property type="project" value="UniProtKB-KW"/>
</dbReference>
<dbReference type="InterPro" id="IPR036390">
    <property type="entry name" value="WH_DNA-bd_sf"/>
</dbReference>
<dbReference type="PROSITE" id="PS51078">
    <property type="entry name" value="ICLR_ED"/>
    <property type="match status" value="1"/>
</dbReference>
<dbReference type="EMBL" id="LR746496">
    <property type="protein sequence ID" value="CAA7600917.1"/>
    <property type="molecule type" value="Genomic_DNA"/>
</dbReference>
<dbReference type="InterPro" id="IPR050707">
    <property type="entry name" value="HTH_MetabolicPath_Reg"/>
</dbReference>
<evidence type="ECO:0000259" key="7">
    <source>
        <dbReference type="PROSITE" id="PS51078"/>
    </source>
</evidence>
<dbReference type="Pfam" id="PF09339">
    <property type="entry name" value="HTH_IclR"/>
    <property type="match status" value="1"/>
</dbReference>
<dbReference type="Proteomes" id="UP001071230">
    <property type="component" value="Unassembled WGS sequence"/>
</dbReference>
<organism evidence="8">
    <name type="scientific">Acididesulfobacillus acetoxydans</name>
    <dbReference type="NCBI Taxonomy" id="1561005"/>
    <lineage>
        <taxon>Bacteria</taxon>
        <taxon>Bacillati</taxon>
        <taxon>Bacillota</taxon>
        <taxon>Clostridia</taxon>
        <taxon>Eubacteriales</taxon>
        <taxon>Peptococcaceae</taxon>
        <taxon>Acididesulfobacillus</taxon>
    </lineage>
</organism>
<dbReference type="FunFam" id="1.10.10.10:FF:000056">
    <property type="entry name" value="IclR family transcriptional regulator"/>
    <property type="match status" value="1"/>
</dbReference>
<dbReference type="PANTHER" id="PTHR30136">
    <property type="entry name" value="HELIX-TURN-HELIX TRANSCRIPTIONAL REGULATOR, ICLR FAMILY"/>
    <property type="match status" value="1"/>
</dbReference>
<proteinExistence type="predicted"/>
<comment type="function">
    <text evidence="4">May be an activator protein for the gylABX operon.</text>
</comment>
<dbReference type="RefSeq" id="WP_261487487.1">
    <property type="nucleotide sequence ID" value="NZ_CDGJ01000104.1"/>
</dbReference>